<dbReference type="PANTHER" id="PTHR45527">
    <property type="entry name" value="NONRIBOSOMAL PEPTIDE SYNTHETASE"/>
    <property type="match status" value="1"/>
</dbReference>
<dbReference type="GO" id="GO:0043041">
    <property type="term" value="P:amino acid activation for nonribosomal peptide biosynthetic process"/>
    <property type="evidence" value="ECO:0007669"/>
    <property type="project" value="TreeGrafter"/>
</dbReference>
<dbReference type="Pfam" id="PF00501">
    <property type="entry name" value="AMP-binding"/>
    <property type="match status" value="1"/>
</dbReference>
<dbReference type="Gene3D" id="3.40.50.12780">
    <property type="entry name" value="N-terminal domain of ligase-like"/>
    <property type="match status" value="1"/>
</dbReference>
<dbReference type="SUPFAM" id="SSF52777">
    <property type="entry name" value="CoA-dependent acyltransferases"/>
    <property type="match status" value="1"/>
</dbReference>
<protein>
    <recommendedName>
        <fullName evidence="3">AMP-dependent synthetase/ligase domain-containing protein</fullName>
    </recommendedName>
</protein>
<evidence type="ECO:0000313" key="5">
    <source>
        <dbReference type="Proteomes" id="UP000226192"/>
    </source>
</evidence>
<organism evidence="4 5">
    <name type="scientific">Ophiocordyceps australis</name>
    <dbReference type="NCBI Taxonomy" id="1399860"/>
    <lineage>
        <taxon>Eukaryota</taxon>
        <taxon>Fungi</taxon>
        <taxon>Dikarya</taxon>
        <taxon>Ascomycota</taxon>
        <taxon>Pezizomycotina</taxon>
        <taxon>Sordariomycetes</taxon>
        <taxon>Hypocreomycetidae</taxon>
        <taxon>Hypocreales</taxon>
        <taxon>Ophiocordycipitaceae</taxon>
        <taxon>Ophiocordyceps</taxon>
    </lineage>
</organism>
<proteinExistence type="predicted"/>
<dbReference type="SUPFAM" id="SSF56801">
    <property type="entry name" value="Acetyl-CoA synthetase-like"/>
    <property type="match status" value="1"/>
</dbReference>
<sequence>MEAHGSKARWAPAGGAACLFPALSAHSPEDVRNHCVTIPIECRRLVDFSIERGVTPMELLQVAWGILLRSYTGIDKPWFLCRDDAASLPDSGSSNQRCYCRVDLSEHLDIVTVAKNIVTYTVSTEHDDLSSQSNTAVLSTLSGISNDSRFGVCIQARRVGQTWSVYLQHKTCLLSETQATNLGYLVAQIISQITSGPIAVNCINLCSSSVYDQLTGWNRKTPRTHDCNIHDLILEQCAAQPDAPAVSAWDGDFTYGDIARLSKTLARELVSLGVCRETFIGIYLEKSKWAVVAILSVLRAGGAFALLDTSFPQSRLSEMCNKLQAKMILCSRQLHHTAKSLNRPVIPIDDVTMAQFNSEAQTPLPLEPCALVDGQTAAFALFTSGSTGVPKGAVLNHSSFCSAQVPVAKIIGYGPGTRCLQFASYAFDLSVQEHLLPLMSGACVCIPSESARESNLALAMRQMKINLAILTPTVARLLSPTEIPLLKTLGLVGEPLFDSDINTWIGRLKLFDIYGPAECCIFTTVHAIEKDSLFGPNVIGSAPNAFCWVVDPSSRQRLAPIGDKILLHFQAKLAFKTARVD</sequence>
<dbReference type="PANTHER" id="PTHR45527:SF12">
    <property type="entry name" value="NONRIBOSOMAL PEPTIDE SYNTHETASE IVOA"/>
    <property type="match status" value="1"/>
</dbReference>
<evidence type="ECO:0000256" key="2">
    <source>
        <dbReference type="ARBA" id="ARBA00022553"/>
    </source>
</evidence>
<dbReference type="STRING" id="1399860.A0A2C5YI40"/>
<feature type="domain" description="AMP-dependent synthetase/ligase" evidence="3">
    <location>
        <begin position="235"/>
        <end position="557"/>
    </location>
</feature>
<keyword evidence="5" id="KW-1185">Reference proteome</keyword>
<name>A0A2C5YI40_9HYPO</name>
<dbReference type="OrthoDB" id="4895341at2759"/>
<dbReference type="InterPro" id="IPR042099">
    <property type="entry name" value="ANL_N_sf"/>
</dbReference>
<keyword evidence="2" id="KW-0597">Phosphoprotein</keyword>
<dbReference type="GO" id="GO:0031177">
    <property type="term" value="F:phosphopantetheine binding"/>
    <property type="evidence" value="ECO:0007669"/>
    <property type="project" value="TreeGrafter"/>
</dbReference>
<reference evidence="4 5" key="1">
    <citation type="submission" date="2017-06" db="EMBL/GenBank/DDBJ databases">
        <title>Ant-infecting Ophiocordyceps genomes reveal a high diversity of potential behavioral manipulation genes and a possible major role for enterotoxins.</title>
        <authorList>
            <person name="De Bekker C."/>
            <person name="Evans H.C."/>
            <person name="Brachmann A."/>
            <person name="Hughes D.P."/>
        </authorList>
    </citation>
    <scope>NUCLEOTIDE SEQUENCE [LARGE SCALE GENOMIC DNA]</scope>
    <source>
        <strain evidence="4 5">Map64</strain>
    </source>
</reference>
<gene>
    <name evidence="4" type="ORF">CDD81_6491</name>
</gene>
<comment type="caution">
    <text evidence="4">The sequence shown here is derived from an EMBL/GenBank/DDBJ whole genome shotgun (WGS) entry which is preliminary data.</text>
</comment>
<evidence type="ECO:0000256" key="1">
    <source>
        <dbReference type="ARBA" id="ARBA00022450"/>
    </source>
</evidence>
<dbReference type="Proteomes" id="UP000226192">
    <property type="component" value="Unassembled WGS sequence"/>
</dbReference>
<keyword evidence="1" id="KW-0596">Phosphopantetheine</keyword>
<dbReference type="GO" id="GO:0044550">
    <property type="term" value="P:secondary metabolite biosynthetic process"/>
    <property type="evidence" value="ECO:0007669"/>
    <property type="project" value="TreeGrafter"/>
</dbReference>
<accession>A0A2C5YI40</accession>
<evidence type="ECO:0000313" key="4">
    <source>
        <dbReference type="EMBL" id="PHH66654.1"/>
    </source>
</evidence>
<dbReference type="InterPro" id="IPR000873">
    <property type="entry name" value="AMP-dep_synth/lig_dom"/>
</dbReference>
<evidence type="ECO:0000259" key="3">
    <source>
        <dbReference type="Pfam" id="PF00501"/>
    </source>
</evidence>
<dbReference type="GO" id="GO:0005737">
    <property type="term" value="C:cytoplasm"/>
    <property type="evidence" value="ECO:0007669"/>
    <property type="project" value="TreeGrafter"/>
</dbReference>
<dbReference type="EMBL" id="NJET01000006">
    <property type="protein sequence ID" value="PHH66654.1"/>
    <property type="molecule type" value="Genomic_DNA"/>
</dbReference>
<dbReference type="AlphaFoldDB" id="A0A2C5YI40"/>